<keyword evidence="4" id="KW-0597">Phosphoprotein</keyword>
<protein>
    <submittedName>
        <fullName evidence="7">Amino acid adenylation domain-containing protein</fullName>
    </submittedName>
</protein>
<dbReference type="CDD" id="cd19531">
    <property type="entry name" value="LCL_NRPS-like"/>
    <property type="match status" value="3"/>
</dbReference>
<dbReference type="PROSITE" id="PS00012">
    <property type="entry name" value="PHOSPHOPANTETHEINE"/>
    <property type="match status" value="1"/>
</dbReference>
<dbReference type="FunFam" id="3.40.50.980:FF:000002">
    <property type="entry name" value="Enterobactin synthetase component F"/>
    <property type="match status" value="3"/>
</dbReference>
<organism evidence="7 8">
    <name type="scientific">Pseudomonas asiatica</name>
    <dbReference type="NCBI Taxonomy" id="2219225"/>
    <lineage>
        <taxon>Bacteria</taxon>
        <taxon>Pseudomonadati</taxon>
        <taxon>Pseudomonadota</taxon>
        <taxon>Gammaproteobacteria</taxon>
        <taxon>Pseudomonadales</taxon>
        <taxon>Pseudomonadaceae</taxon>
        <taxon>Pseudomonas</taxon>
    </lineage>
</organism>
<evidence type="ECO:0000256" key="2">
    <source>
        <dbReference type="ARBA" id="ARBA00006432"/>
    </source>
</evidence>
<evidence type="ECO:0000259" key="6">
    <source>
        <dbReference type="PROSITE" id="PS50075"/>
    </source>
</evidence>
<comment type="cofactor">
    <cofactor evidence="1">
        <name>pantetheine 4'-phosphate</name>
        <dbReference type="ChEBI" id="CHEBI:47942"/>
    </cofactor>
</comment>
<dbReference type="Pfam" id="PF00550">
    <property type="entry name" value="PP-binding"/>
    <property type="match status" value="3"/>
</dbReference>
<dbReference type="FunFam" id="2.30.38.10:FF:000001">
    <property type="entry name" value="Non-ribosomal peptide synthetase PvdI"/>
    <property type="match status" value="1"/>
</dbReference>
<gene>
    <name evidence="7" type="ORF">NOV18_19640</name>
</gene>
<name>A0AAJ5HZA1_9PSED</name>
<dbReference type="EMBL" id="CP101700">
    <property type="protein sequence ID" value="UUC17462.1"/>
    <property type="molecule type" value="Genomic_DNA"/>
</dbReference>
<accession>A0AAJ5HZA1</accession>
<dbReference type="InterPro" id="IPR025110">
    <property type="entry name" value="AMP-bd_C"/>
</dbReference>
<dbReference type="SMART" id="SM00823">
    <property type="entry name" value="PKS_PP"/>
    <property type="match status" value="3"/>
</dbReference>
<dbReference type="InterPro" id="IPR009081">
    <property type="entry name" value="PP-bd_ACP"/>
</dbReference>
<dbReference type="FunFam" id="3.40.50.12780:FF:000012">
    <property type="entry name" value="Non-ribosomal peptide synthetase"/>
    <property type="match status" value="3"/>
</dbReference>
<dbReference type="SUPFAM" id="SSF52777">
    <property type="entry name" value="CoA-dependent acyltransferases"/>
    <property type="match status" value="6"/>
</dbReference>
<dbReference type="Pfam" id="PF00501">
    <property type="entry name" value="AMP-binding"/>
    <property type="match status" value="3"/>
</dbReference>
<dbReference type="Gene3D" id="3.40.50.980">
    <property type="match status" value="6"/>
</dbReference>
<feature type="domain" description="Carrier" evidence="6">
    <location>
        <begin position="3146"/>
        <end position="3221"/>
    </location>
</feature>
<evidence type="ECO:0000256" key="4">
    <source>
        <dbReference type="ARBA" id="ARBA00022553"/>
    </source>
</evidence>
<dbReference type="InterPro" id="IPR010071">
    <property type="entry name" value="AA_adenyl_dom"/>
</dbReference>
<dbReference type="InterPro" id="IPR001242">
    <property type="entry name" value="Condensation_dom"/>
</dbReference>
<evidence type="ECO:0000256" key="1">
    <source>
        <dbReference type="ARBA" id="ARBA00001957"/>
    </source>
</evidence>
<dbReference type="PROSITE" id="PS00455">
    <property type="entry name" value="AMP_BINDING"/>
    <property type="match status" value="3"/>
</dbReference>
<dbReference type="Gene3D" id="3.30.559.10">
    <property type="entry name" value="Chloramphenicol acetyltransferase-like domain"/>
    <property type="match status" value="3"/>
</dbReference>
<dbReference type="InterPro" id="IPR023213">
    <property type="entry name" value="CAT-like_dom_sf"/>
</dbReference>
<keyword evidence="3" id="KW-0596">Phosphopantetheine</keyword>
<dbReference type="NCBIfam" id="TIGR01733">
    <property type="entry name" value="AA-adenyl-dom"/>
    <property type="match status" value="3"/>
</dbReference>
<dbReference type="InterPro" id="IPR020845">
    <property type="entry name" value="AMP-binding_CS"/>
</dbReference>
<dbReference type="FunFam" id="3.40.50.980:FF:000001">
    <property type="entry name" value="Non-ribosomal peptide synthetase"/>
    <property type="match status" value="3"/>
</dbReference>
<dbReference type="GO" id="GO:0016874">
    <property type="term" value="F:ligase activity"/>
    <property type="evidence" value="ECO:0007669"/>
    <property type="project" value="UniProtKB-KW"/>
</dbReference>
<evidence type="ECO:0000313" key="7">
    <source>
        <dbReference type="EMBL" id="UUC17462.1"/>
    </source>
</evidence>
<dbReference type="FunFam" id="3.30.300.30:FF:000010">
    <property type="entry name" value="Enterobactin synthetase component F"/>
    <property type="match status" value="3"/>
</dbReference>
<dbReference type="FunFam" id="3.30.559.30:FF:000001">
    <property type="entry name" value="Non-ribosomal peptide synthetase"/>
    <property type="match status" value="2"/>
</dbReference>
<feature type="domain" description="Carrier" evidence="6">
    <location>
        <begin position="1008"/>
        <end position="1083"/>
    </location>
</feature>
<keyword evidence="5" id="KW-0436">Ligase</keyword>
<dbReference type="SUPFAM" id="SSF47336">
    <property type="entry name" value="ACP-like"/>
    <property type="match status" value="3"/>
</dbReference>
<dbReference type="PANTHER" id="PTHR45527">
    <property type="entry name" value="NONRIBOSOMAL PEPTIDE SYNTHETASE"/>
    <property type="match status" value="1"/>
</dbReference>
<dbReference type="Pfam" id="PF00668">
    <property type="entry name" value="Condensation"/>
    <property type="match status" value="3"/>
</dbReference>
<feature type="domain" description="Carrier" evidence="6">
    <location>
        <begin position="2078"/>
        <end position="2153"/>
    </location>
</feature>
<dbReference type="CDD" id="cd17646">
    <property type="entry name" value="A_NRPS_AB3403-like"/>
    <property type="match status" value="1"/>
</dbReference>
<dbReference type="InterPro" id="IPR000873">
    <property type="entry name" value="AMP-dep_synth/lig_dom"/>
</dbReference>
<dbReference type="Gene3D" id="1.10.1200.10">
    <property type="entry name" value="ACP-like"/>
    <property type="match status" value="3"/>
</dbReference>
<proteinExistence type="inferred from homology"/>
<dbReference type="PANTHER" id="PTHR45527:SF1">
    <property type="entry name" value="FATTY ACID SYNTHASE"/>
    <property type="match status" value="1"/>
</dbReference>
<dbReference type="Gene3D" id="3.30.559.30">
    <property type="entry name" value="Nonribosomal peptide synthetase, condensation domain"/>
    <property type="match status" value="3"/>
</dbReference>
<evidence type="ECO:0000256" key="3">
    <source>
        <dbReference type="ARBA" id="ARBA00022450"/>
    </source>
</evidence>
<reference evidence="7" key="1">
    <citation type="submission" date="2022-07" db="EMBL/GenBank/DDBJ databases">
        <title>Complete genome of MD9.</title>
        <authorList>
            <person name="Cao G."/>
        </authorList>
    </citation>
    <scope>NUCLEOTIDE SEQUENCE</scope>
    <source>
        <strain evidence="7">MD9</strain>
    </source>
</reference>
<dbReference type="InterPro" id="IPR045851">
    <property type="entry name" value="AMP-bd_C_sf"/>
</dbReference>
<dbReference type="Gene3D" id="3.30.300.30">
    <property type="match status" value="3"/>
</dbReference>
<sequence>MQELLDTVVSLSTQKRKALAALLKKQGVNLYGVTPIFPRDPAEPVLLSYAQQRLWILSQLGEVGSAYNLSSVLRFKGHLDTQALQRSFEALIKRHETLRTTFRLEREQAVQVIHPHVPFELAVEVLVQADDSYLRQRVEAEAHLPFDLQQGPLLRVRLLRLAADEHVLVLTLHHIVSDGWSMPVMVNELVQLYHGYSQGQPVELPTLPVQYADYATWQRNWMEAGEQEKQLAYWTAQLGEEQPVLALPTDRPRPAVSSHQGARIKVALDQQLAGALKQLAQQQGVTPFMLLLASFQTLLHRYSGQPDIRVGVPVANRNRVETERLIGFFVNTQVLRAEFDLQMTFIDLLQQVKQRALGAQAHQDLPFEQLVEALQVERNLGHSPLFQVMFNHQTQAKGERVGLQGLQMEELVWDNHTAKFDLALDTFEHEQGIGAALTYATDLFDAATIEGMARHWLNLLQGIVCEPGQRVADLPLLDEPEQHIIMRGWNATEADYPAGQSIHQLIEAQVLATPDAPALTFGQQTLSYAELNRRSNQLAHKLREQGVGPDVLVGIAMERSLEMVIGLLGIVKAGGAYVPLDPEYPQDRLSYMFEDSGIALLLTQSHLHEALPIPAGLRSLDLDTENFDGYSDANPNVDVAPLNLAYVIYTSGSTGRPKGAGNSHQALVNRLCWMQKAYGLDASDSVLQKTPFSFDVSVWEFFWPLMTGARLVMAQPGAHRDPQLLVETINHHGISTLHFVPSMLQAFMTHEAVESCVSLKRVVCSGEALPAELARQTLQRLPAAGLYNLYGPTEAAIDVTHWTCQPDESISVPIGQPIDNLKTHILEGSLQPAVRGSAGELYLGGVGLARGYHQRPALTAERFVPDPFSDNGGRLYRTGDLARYRADGVIDYAGRIDHQVKIRGLRIELGEIEARLLELPSVQEAVVLAQDGPSGKQLVGYVVPADSTQDEGALRDSLREALKAGLPDYMVPAHLLLLGKLPVTPNGKLDRKALPQADASQSQGEYIAPQSALEQQIAAIWADVLKLERVGLDDHFFMQGGHSLLAVSVIARIRQHLGLDVQLLTLFEAPVLRDFAKRVEHGERAQAAVIECVSRAQPLALSYAQQRQWFLWQWAPHSATYNIPAALKLAGALDVAALQQAFGALIERHETLRTTFRLDGEHAVQVIHDQVPFELAIEEQAHADEAAVRAWVEAEAGKPFDLEQGPLLRARLLGLAADQHVLVLTLHHIVADGWSMPVLVEELVQLYAGYSQGQVPTLPVLPIQYADFAVWQRNWMEAGEQARQLAYWTEQLGDEQPVLELPLDHPRPAVPSHQGARWPIELGDELAANLKRVAQQQGVTPFMLLLASFQTLLHRYSGQADIRVGVPTANRNRVETERLIGFFVNTQVLRAEFDVQLTFSELLQQVRQRTLGAQAHQDLPFEQLVEALQPERNLGHNPLFQVLYNHQTELKGSQHRLPGLEMSGLEWSTNTAKFDLSLDTFEHEKGIGASLTYATDLFDASTIERMARHWLNLLEAIVRQPGQRISELPLLGEDEQQAVLRDWTRNTAAFPDERSIHELIEAQVATAPDAPAVTFGEQTLSYDELNRRANQLAHKLIERGVGPDVLVGIAMERSLDMVVGLLGILKAGGAYVPLDPEYPEDRLSYMFADSGITLLLTQSHLREALPIPLGLHSLDLDVEDLTGYSDANPNIDVAPQNLAYVIYTSGSTGKPKGTLLPHQNVVRLFAATQDWFRFDASDVWTVFHSYAFDFSVWELFGALLYGGRAVMVAKDVARSTEDFHALLQREQVTVLNQTPSAFRQLIPVACAAARQGQGQGLALRHVVFGGEALDVGSLEPWFEVFGDRQPRLINMYGITETTVHVTYRPITQADLAKGASSPIGEVIPDLSWYLLDAALNPVAPGSHGELVIGQAGLARGYHGRPGLTAERFVPNPFDSQGGRLYRSGDLARYGGAGVVEYLGRIDHQVKIRGFRIELGEIEARLQAQASVAQGVVLAQDGPGGKQLVGYVVPADAAVMASTEAQAAERDALRTALKASLPDYMVPAHLLFLARLPLTANGKLDRRALPQPDASLLQAAYVAPQSELEQQIAAIWADVLKLERVGLGDNFFELGGHSLLAVQVISRVRQSLGVELQLRALFETSSLADFARLAAQGEQACSAVIARVSRKQPLALSYAQQRQWFLWQWAPHTATYNIPAALKLAGALDVAALQQAFGALIERHETLRTTFRLDGEQAVQVIHDQVPFELAIEEQAHADEAAVRAWVEAEAGKPFDLEQGPLLRARLLGLAADQHVLVLTLHHIVADGWSMPVLVEELVQLYAGYSQGQAPTLPVLPIQYADFAVWQRNWMEAGEQARQLAYWTEQLGDEQPVLELPLDHPRPAVPSHQGARWPIELGNELAANLKRVAQQQNVTPFMLLLASFQTLLHRYSGQADIRVGVPTANRNRVETERLIGFFVNTQVLRAEFDMQLTFGELLQQVKQRVLGAQAHQDLPFEQLVEALQPERNLGHNPLFQVLYNHQTELKGSQHRLPGLEMSGLDWSTHTAKFDLSLDTYEDGQGIGAALIYATDLFDASTIERMARHWVNLLEAIVHQPGQRISELPLLGEDEQQAVLRDWNRNTVAFPDERTIHELIEAKVVAAPEAPAVTFGEQTLSYGELNRRANRLAHKLIERGVGPDVLVGIAMERSLEMVVGLLGILKAGGAYVPLDPEYPEDRLSYMFADSGITLLLTQAHLREVLPIPVAIECLELDELALASYSGANPGVTVAPQNLAYVIYTSGSTGKPKGTLLPHQNVVRLFAATQAWFRFDASDVWTVFHSYAFDFSVWELFGALLYGGRAVMVAKDVARSTEDFHALLQREQVTVLNQTPSAFRQLIPVACASARQGQGLALRHVVFGGEALDVSSLAPWFEAFGDQQPRLINMYGITETTVHVTYRPITQADLAKGASSPIGEVIPDLSWYLLDAALNPVAPGSHGELVIGQAGLARGYHGRPGLTAERFVPNPFDSQGGRLYRSGDLARYGGAGVVEYLGRIDHQVKIRGFRIELGEIEARLQAQASVAQGVVLAQDGPGGKQLVGYVVPADAAVMASTEAQAAEREVLRTALKASLPDYMVPAHLLFLAKLPLTANGKLDRRALPQPDASQLQRAYHAPQSELEQRIAAIWADVLKLERVGLGDNFFELGGHSLLATQVMARLQVELGTSLPLALLFQAQTLQDYAAMINGLNTHSDADLDELQDFMSELEAV</sequence>
<dbReference type="InterPro" id="IPR006162">
    <property type="entry name" value="Ppantetheine_attach_site"/>
</dbReference>
<evidence type="ECO:0000313" key="8">
    <source>
        <dbReference type="Proteomes" id="UP001058744"/>
    </source>
</evidence>
<dbReference type="FunFam" id="3.30.559.10:FF:000012">
    <property type="entry name" value="Non-ribosomal peptide synthetase"/>
    <property type="match status" value="3"/>
</dbReference>
<dbReference type="GO" id="GO:0043041">
    <property type="term" value="P:amino acid activation for nonribosomal peptide biosynthetic process"/>
    <property type="evidence" value="ECO:0007669"/>
    <property type="project" value="TreeGrafter"/>
</dbReference>
<dbReference type="PROSITE" id="PS50075">
    <property type="entry name" value="CARRIER"/>
    <property type="match status" value="3"/>
</dbReference>
<dbReference type="GO" id="GO:0044550">
    <property type="term" value="P:secondary metabolite biosynthetic process"/>
    <property type="evidence" value="ECO:0007669"/>
    <property type="project" value="UniProtKB-ARBA"/>
</dbReference>
<evidence type="ECO:0000256" key="5">
    <source>
        <dbReference type="ARBA" id="ARBA00022598"/>
    </source>
</evidence>
<dbReference type="FunFam" id="1.10.1200.10:FF:000005">
    <property type="entry name" value="Nonribosomal peptide synthetase 1"/>
    <property type="match status" value="3"/>
</dbReference>
<dbReference type="SUPFAM" id="SSF56801">
    <property type="entry name" value="Acetyl-CoA synthetase-like"/>
    <property type="match status" value="3"/>
</dbReference>
<dbReference type="GO" id="GO:0031177">
    <property type="term" value="F:phosphopantetheine binding"/>
    <property type="evidence" value="ECO:0007669"/>
    <property type="project" value="InterPro"/>
</dbReference>
<dbReference type="Gene3D" id="2.30.38.10">
    <property type="entry name" value="Luciferase, Domain 3"/>
    <property type="match status" value="3"/>
</dbReference>
<dbReference type="InterPro" id="IPR036736">
    <property type="entry name" value="ACP-like_sf"/>
</dbReference>
<dbReference type="Proteomes" id="UP001058744">
    <property type="component" value="Chromosome"/>
</dbReference>
<dbReference type="Pfam" id="PF13193">
    <property type="entry name" value="AMP-binding_C"/>
    <property type="match status" value="3"/>
</dbReference>
<dbReference type="NCBIfam" id="NF003417">
    <property type="entry name" value="PRK04813.1"/>
    <property type="match status" value="3"/>
</dbReference>
<dbReference type="InterPro" id="IPR020806">
    <property type="entry name" value="PKS_PP-bd"/>
</dbReference>
<dbReference type="GO" id="GO:0005829">
    <property type="term" value="C:cytosol"/>
    <property type="evidence" value="ECO:0007669"/>
    <property type="project" value="TreeGrafter"/>
</dbReference>
<dbReference type="CDD" id="cd17643">
    <property type="entry name" value="A_NRPS_Cytc1-like"/>
    <property type="match status" value="2"/>
</dbReference>
<comment type="similarity">
    <text evidence="2">Belongs to the ATP-dependent AMP-binding enzyme family.</text>
</comment>